<evidence type="ECO:0008006" key="5">
    <source>
        <dbReference type="Google" id="ProtNLM"/>
    </source>
</evidence>
<accession>A0ABW8SQU6</accession>
<evidence type="ECO:0000256" key="1">
    <source>
        <dbReference type="SAM" id="MobiDB-lite"/>
    </source>
</evidence>
<feature type="region of interest" description="Disordered" evidence="1">
    <location>
        <begin position="59"/>
        <end position="89"/>
    </location>
</feature>
<organism evidence="3 4">
    <name type="scientific">Candidatus Clostridium eludens</name>
    <dbReference type="NCBI Taxonomy" id="3381663"/>
    <lineage>
        <taxon>Bacteria</taxon>
        <taxon>Bacillati</taxon>
        <taxon>Bacillota</taxon>
        <taxon>Clostridia</taxon>
        <taxon>Eubacteriales</taxon>
        <taxon>Clostridiaceae</taxon>
        <taxon>Clostridium</taxon>
    </lineage>
</organism>
<keyword evidence="2" id="KW-0812">Transmembrane</keyword>
<feature type="compositionally biased region" description="Low complexity" evidence="1">
    <location>
        <begin position="59"/>
        <end position="81"/>
    </location>
</feature>
<dbReference type="RefSeq" id="WP_406794563.1">
    <property type="nucleotide sequence ID" value="NZ_JBJHZX010000061.1"/>
</dbReference>
<evidence type="ECO:0000313" key="4">
    <source>
        <dbReference type="Proteomes" id="UP001623660"/>
    </source>
</evidence>
<dbReference type="Proteomes" id="UP001623660">
    <property type="component" value="Unassembled WGS sequence"/>
</dbReference>
<comment type="caution">
    <text evidence="3">The sequence shown here is derived from an EMBL/GenBank/DDBJ whole genome shotgun (WGS) entry which is preliminary data.</text>
</comment>
<proteinExistence type="predicted"/>
<feature type="transmembrane region" description="Helical" evidence="2">
    <location>
        <begin position="40"/>
        <end position="60"/>
    </location>
</feature>
<keyword evidence="4" id="KW-1185">Reference proteome</keyword>
<protein>
    <recommendedName>
        <fullName evidence="5">Zinc ribbon domain-containing protein</fullName>
    </recommendedName>
</protein>
<evidence type="ECO:0000256" key="2">
    <source>
        <dbReference type="SAM" id="Phobius"/>
    </source>
</evidence>
<evidence type="ECO:0000313" key="3">
    <source>
        <dbReference type="EMBL" id="MFL0198454.1"/>
    </source>
</evidence>
<dbReference type="EMBL" id="JBJHZX010000061">
    <property type="protein sequence ID" value="MFL0198454.1"/>
    <property type="molecule type" value="Genomic_DNA"/>
</dbReference>
<sequence>MLENKNMTKCKACNADIAKGVSKCPHCGKDQRNWFMKHKVLSVIIILIVIGAIGAVNSGGNSSNTKSTASNSTTTQSNTSSQKKEQPAYKAGDVIKTYKFEITITSAAPFARDKFWEMTN</sequence>
<keyword evidence="2" id="KW-0472">Membrane</keyword>
<gene>
    <name evidence="3" type="ORF">ACJDU8_23245</name>
</gene>
<keyword evidence="2" id="KW-1133">Transmembrane helix</keyword>
<reference evidence="3 4" key="1">
    <citation type="submission" date="2024-11" db="EMBL/GenBank/DDBJ databases">
        <authorList>
            <person name="Heng Y.C."/>
            <person name="Lim A.C.H."/>
            <person name="Lee J.K.Y."/>
            <person name="Kittelmann S."/>
        </authorList>
    </citation>
    <scope>NUCLEOTIDE SEQUENCE [LARGE SCALE GENOMIC DNA]</scope>
    <source>
        <strain evidence="3 4">WILCCON 0269</strain>
    </source>
</reference>
<name>A0ABW8SQU6_9CLOT</name>